<dbReference type="Proteomes" id="UP000294927">
    <property type="component" value="Unassembled WGS sequence"/>
</dbReference>
<feature type="domain" description="Helicase C-terminal" evidence="17">
    <location>
        <begin position="485"/>
        <end position="658"/>
    </location>
</feature>
<evidence type="ECO:0000256" key="1">
    <source>
        <dbReference type="ARBA" id="ARBA00007504"/>
    </source>
</evidence>
<dbReference type="InterPro" id="IPR001650">
    <property type="entry name" value="Helicase_C-like"/>
</dbReference>
<evidence type="ECO:0000256" key="6">
    <source>
        <dbReference type="ARBA" id="ARBA00022806"/>
    </source>
</evidence>
<dbReference type="AlphaFoldDB" id="A0A4R7UXM0"/>
<dbReference type="Pfam" id="PF00271">
    <property type="entry name" value="Helicase_C"/>
    <property type="match status" value="1"/>
</dbReference>
<comment type="similarity">
    <text evidence="1 15">Belongs to the helicase family. RecG subfamily.</text>
</comment>
<evidence type="ECO:0000256" key="14">
    <source>
        <dbReference type="ARBA" id="ARBA00048988"/>
    </source>
</evidence>
<evidence type="ECO:0000313" key="18">
    <source>
        <dbReference type="EMBL" id="TDV39826.1"/>
    </source>
</evidence>
<dbReference type="SUPFAM" id="SSF52540">
    <property type="entry name" value="P-loop containing nucleoside triphosphate hydrolases"/>
    <property type="match status" value="2"/>
</dbReference>
<keyword evidence="5 15" id="KW-0378">Hydrolase</keyword>
<evidence type="ECO:0000256" key="7">
    <source>
        <dbReference type="ARBA" id="ARBA00022840"/>
    </source>
</evidence>
<proteinExistence type="inferred from homology"/>
<dbReference type="NCBIfam" id="TIGR00643">
    <property type="entry name" value="recG"/>
    <property type="match status" value="1"/>
</dbReference>
<dbReference type="InterPro" id="IPR011545">
    <property type="entry name" value="DEAD/DEAH_box_helicase_dom"/>
</dbReference>
<evidence type="ECO:0000256" key="8">
    <source>
        <dbReference type="ARBA" id="ARBA00023125"/>
    </source>
</evidence>
<comment type="caution">
    <text evidence="18">The sequence shown here is derived from an EMBL/GenBank/DDBJ whole genome shotgun (WGS) entry which is preliminary data.</text>
</comment>
<dbReference type="EMBL" id="SOCP01000025">
    <property type="protein sequence ID" value="TDV39826.1"/>
    <property type="molecule type" value="Genomic_DNA"/>
</dbReference>
<dbReference type="SMART" id="SM00487">
    <property type="entry name" value="DEXDc"/>
    <property type="match status" value="1"/>
</dbReference>
<evidence type="ECO:0000256" key="3">
    <source>
        <dbReference type="ARBA" id="ARBA00022741"/>
    </source>
</evidence>
<name>A0A4R7UXM0_9PSEU</name>
<keyword evidence="7 15" id="KW-0067">ATP-binding</keyword>
<dbReference type="InterPro" id="IPR047112">
    <property type="entry name" value="RecG/Mfd"/>
</dbReference>
<comment type="catalytic activity">
    <reaction evidence="14 15">
        <text>ATP + H2O = ADP + phosphate + H(+)</text>
        <dbReference type="Rhea" id="RHEA:13065"/>
        <dbReference type="ChEBI" id="CHEBI:15377"/>
        <dbReference type="ChEBI" id="CHEBI:15378"/>
        <dbReference type="ChEBI" id="CHEBI:30616"/>
        <dbReference type="ChEBI" id="CHEBI:43474"/>
        <dbReference type="ChEBI" id="CHEBI:456216"/>
        <dbReference type="EC" id="5.6.2.4"/>
    </reaction>
</comment>
<evidence type="ECO:0000259" key="16">
    <source>
        <dbReference type="PROSITE" id="PS51192"/>
    </source>
</evidence>
<evidence type="ECO:0000256" key="11">
    <source>
        <dbReference type="ARBA" id="ARBA00023235"/>
    </source>
</evidence>
<dbReference type="Pfam" id="PF17191">
    <property type="entry name" value="RecG_wedge"/>
    <property type="match status" value="1"/>
</dbReference>
<dbReference type="InterPro" id="IPR027417">
    <property type="entry name" value="P-loop_NTPase"/>
</dbReference>
<reference evidence="18 19" key="1">
    <citation type="submission" date="2019-03" db="EMBL/GenBank/DDBJ databases">
        <title>Genomic Encyclopedia of Archaeal and Bacterial Type Strains, Phase II (KMG-II): from individual species to whole genera.</title>
        <authorList>
            <person name="Goeker M."/>
        </authorList>
    </citation>
    <scope>NUCLEOTIDE SEQUENCE [LARGE SCALE GENOMIC DNA]</scope>
    <source>
        <strain evidence="18 19">DSM 45499</strain>
    </source>
</reference>
<evidence type="ECO:0000256" key="4">
    <source>
        <dbReference type="ARBA" id="ARBA00022763"/>
    </source>
</evidence>
<dbReference type="Pfam" id="PF00270">
    <property type="entry name" value="DEAD"/>
    <property type="match status" value="1"/>
</dbReference>
<dbReference type="PANTHER" id="PTHR47964:SF1">
    <property type="entry name" value="ATP-DEPENDENT DNA HELICASE HOMOLOG RECG, CHLOROPLASTIC"/>
    <property type="match status" value="1"/>
</dbReference>
<keyword evidence="6 15" id="KW-0347">Helicase</keyword>
<dbReference type="InterPro" id="IPR033454">
    <property type="entry name" value="RecG_wedge"/>
</dbReference>
<feature type="domain" description="Helicase ATP-binding" evidence="16">
    <location>
        <begin position="287"/>
        <end position="462"/>
    </location>
</feature>
<dbReference type="PANTHER" id="PTHR47964">
    <property type="entry name" value="ATP-DEPENDENT DNA HELICASE HOMOLOG RECG, CHLOROPLASTIC"/>
    <property type="match status" value="1"/>
</dbReference>
<dbReference type="NCBIfam" id="NF008167">
    <property type="entry name" value="PRK10917.2-1"/>
    <property type="match status" value="1"/>
</dbReference>
<dbReference type="Gene3D" id="3.40.50.300">
    <property type="entry name" value="P-loop containing nucleotide triphosphate hydrolases"/>
    <property type="match status" value="2"/>
</dbReference>
<comment type="function">
    <text evidence="15">Plays a critical role in recombination and DNA repair. Helps process Holliday junction intermediates to mature products by catalyzing branch migration. Has replication fork regression activity, unwinds stalled or blocked replication forks to make a HJ that can be resolved. Has a DNA unwinding activity characteristic of a DNA helicase with 3'-5' polarity.</text>
</comment>
<evidence type="ECO:0000256" key="15">
    <source>
        <dbReference type="RuleBase" id="RU363016"/>
    </source>
</evidence>
<keyword evidence="3 15" id="KW-0547">Nucleotide-binding</keyword>
<dbReference type="GO" id="GO:0003677">
    <property type="term" value="F:DNA binding"/>
    <property type="evidence" value="ECO:0007669"/>
    <property type="project" value="UniProtKB-KW"/>
</dbReference>
<evidence type="ECO:0000256" key="2">
    <source>
        <dbReference type="ARBA" id="ARBA00017846"/>
    </source>
</evidence>
<dbReference type="EC" id="5.6.2.4" evidence="13 15"/>
<dbReference type="InterPro" id="IPR014001">
    <property type="entry name" value="Helicase_ATP-bd"/>
</dbReference>
<comment type="catalytic activity">
    <reaction evidence="12 15">
        <text>Couples ATP hydrolysis with the unwinding of duplex DNA by translocating in the 3'-5' direction.</text>
        <dbReference type="EC" id="5.6.2.4"/>
    </reaction>
</comment>
<evidence type="ECO:0000256" key="9">
    <source>
        <dbReference type="ARBA" id="ARBA00023172"/>
    </source>
</evidence>
<dbReference type="GO" id="GO:0006310">
    <property type="term" value="P:DNA recombination"/>
    <property type="evidence" value="ECO:0007669"/>
    <property type="project" value="UniProtKB-UniRule"/>
</dbReference>
<keyword evidence="11" id="KW-0413">Isomerase</keyword>
<dbReference type="GO" id="GO:0005524">
    <property type="term" value="F:ATP binding"/>
    <property type="evidence" value="ECO:0007669"/>
    <property type="project" value="UniProtKB-KW"/>
</dbReference>
<dbReference type="CDD" id="cd04488">
    <property type="entry name" value="RecG_wedge_OBF"/>
    <property type="match status" value="1"/>
</dbReference>
<protein>
    <recommendedName>
        <fullName evidence="2 15">ATP-dependent DNA helicase RecG</fullName>
        <ecNumber evidence="13 15">5.6.2.4</ecNumber>
    </recommendedName>
</protein>
<dbReference type="GO" id="GO:0043138">
    <property type="term" value="F:3'-5' DNA helicase activity"/>
    <property type="evidence" value="ECO:0007669"/>
    <property type="project" value="UniProtKB-EC"/>
</dbReference>
<keyword evidence="19" id="KW-1185">Reference proteome</keyword>
<dbReference type="InterPro" id="IPR012340">
    <property type="entry name" value="NA-bd_OB-fold"/>
</dbReference>
<evidence type="ECO:0000313" key="19">
    <source>
        <dbReference type="Proteomes" id="UP000294927"/>
    </source>
</evidence>
<keyword evidence="10 15" id="KW-0234">DNA repair</keyword>
<dbReference type="PROSITE" id="PS51192">
    <property type="entry name" value="HELICASE_ATP_BIND_1"/>
    <property type="match status" value="1"/>
</dbReference>
<evidence type="ECO:0000256" key="13">
    <source>
        <dbReference type="ARBA" id="ARBA00034808"/>
    </source>
</evidence>
<dbReference type="InterPro" id="IPR004609">
    <property type="entry name" value="ATP-dep_DNA_helicase_RecG"/>
</dbReference>
<dbReference type="CDD" id="cd17992">
    <property type="entry name" value="DEXHc_RecG"/>
    <property type="match status" value="1"/>
</dbReference>
<dbReference type="Gene3D" id="2.40.50.140">
    <property type="entry name" value="Nucleic acid-binding proteins"/>
    <property type="match status" value="1"/>
</dbReference>
<dbReference type="Pfam" id="PF19833">
    <property type="entry name" value="RecG_dom3_C"/>
    <property type="match status" value="1"/>
</dbReference>
<sequence>MGRDIIGPMVSMDSKLEAAVGAKSAKALAGAFDLHTVGDLVRYFPRRYAERGELTNIAGLEIGEHATVMARVQSFNERRMRNKPGWISEVVITDGSRTLDCTFFNQRHHKRTLKPGISALFAGKVSRFRNKLQLTNPDYQLLDEDNDDDAAVEKFTGLIPVYPAAATIQSWQIAKCVVQALEMLDDIEDPMPDELRTRRGLANYDDAIRRIHTATEWPGVQAARERLKWDEAMAVQLALAQRRHRVLERPAPECARRDDGLRAAFDKRLPFTLTAGQQEVGEMVAADLERAHPMNRLLQGEVGSGKTIVALRAMLQVVDAGRQAALLAPTEVLAAQHARSLRNMLGDLAMAGELGAADEATRITLLTGSLPAAQRKQALLDVVSGAAGIVVGTHALIQDTVQFADLGFVVVDEQHRFGVEQRDALRTRAGENTSPHVLVMTATPIPRTVAMTVYGDLETSSLRELPAGRSPISTTVVPAAEKPSWVDRTWQRIREEVAAGHQAYVVCPRIGDAEGEEGPPSEGDDGRRPPLAVVDVAEMLAEGPLRGLRLAILHGRLPADDKDAVMRAFAAGELDVLVATTVVEVGVDVPNSTAMVIMDADRFGVSQLHQLRGRVGRGSAAGVCLLVTEALGGTATRERLDAVASTVDGFELARVDLEMRREGDILGATQSGTRSALRLLSLLRDEDVIGEAREEARELVARSPDLAEFPGLAVMVASFVTESRAEYLEKA</sequence>
<keyword evidence="9 15" id="KW-0233">DNA recombination</keyword>
<dbReference type="InterPro" id="IPR045562">
    <property type="entry name" value="RecG_dom3_C"/>
</dbReference>
<evidence type="ECO:0000256" key="10">
    <source>
        <dbReference type="ARBA" id="ARBA00023204"/>
    </source>
</evidence>
<dbReference type="PROSITE" id="PS51194">
    <property type="entry name" value="HELICASE_CTER"/>
    <property type="match status" value="1"/>
</dbReference>
<dbReference type="GO" id="GO:0006281">
    <property type="term" value="P:DNA repair"/>
    <property type="evidence" value="ECO:0007669"/>
    <property type="project" value="UniProtKB-UniRule"/>
</dbReference>
<evidence type="ECO:0000256" key="12">
    <source>
        <dbReference type="ARBA" id="ARBA00034617"/>
    </source>
</evidence>
<dbReference type="SMART" id="SM00490">
    <property type="entry name" value="HELICc"/>
    <property type="match status" value="1"/>
</dbReference>
<evidence type="ECO:0000259" key="17">
    <source>
        <dbReference type="PROSITE" id="PS51194"/>
    </source>
</evidence>
<evidence type="ECO:0000256" key="5">
    <source>
        <dbReference type="ARBA" id="ARBA00022801"/>
    </source>
</evidence>
<organism evidence="18 19">
    <name type="scientific">Actinophytocola oryzae</name>
    <dbReference type="NCBI Taxonomy" id="502181"/>
    <lineage>
        <taxon>Bacteria</taxon>
        <taxon>Bacillati</taxon>
        <taxon>Actinomycetota</taxon>
        <taxon>Actinomycetes</taxon>
        <taxon>Pseudonocardiales</taxon>
        <taxon>Pseudonocardiaceae</taxon>
    </lineage>
</organism>
<gene>
    <name evidence="18" type="ORF">CLV71_125138</name>
</gene>
<accession>A0A4R7UXM0</accession>
<dbReference type="SUPFAM" id="SSF50249">
    <property type="entry name" value="Nucleic acid-binding proteins"/>
    <property type="match status" value="1"/>
</dbReference>
<keyword evidence="8" id="KW-0238">DNA-binding</keyword>
<keyword evidence="4 15" id="KW-0227">DNA damage</keyword>
<dbReference type="GO" id="GO:0016887">
    <property type="term" value="F:ATP hydrolysis activity"/>
    <property type="evidence" value="ECO:0007669"/>
    <property type="project" value="RHEA"/>
</dbReference>